<evidence type="ECO:0000313" key="10">
    <source>
        <dbReference type="EMBL" id="MBW2962818.1"/>
    </source>
</evidence>
<evidence type="ECO:0000259" key="7">
    <source>
        <dbReference type="PROSITE" id="PS50109"/>
    </source>
</evidence>
<evidence type="ECO:0000259" key="9">
    <source>
        <dbReference type="PROSITE" id="PS50113"/>
    </source>
</evidence>
<keyword evidence="6" id="KW-0175">Coiled coil</keyword>
<dbReference type="Proteomes" id="UP000719267">
    <property type="component" value="Unassembled WGS sequence"/>
</dbReference>
<feature type="domain" description="PAC" evidence="9">
    <location>
        <begin position="511"/>
        <end position="563"/>
    </location>
</feature>
<dbReference type="SMART" id="SM00387">
    <property type="entry name" value="HATPase_c"/>
    <property type="match status" value="1"/>
</dbReference>
<dbReference type="SMART" id="SM00091">
    <property type="entry name" value="PAS"/>
    <property type="match status" value="4"/>
</dbReference>
<dbReference type="InterPro" id="IPR013655">
    <property type="entry name" value="PAS_fold_3"/>
</dbReference>
<feature type="domain" description="PAS" evidence="8">
    <location>
        <begin position="438"/>
        <end position="483"/>
    </location>
</feature>
<dbReference type="InterPro" id="IPR003661">
    <property type="entry name" value="HisK_dim/P_dom"/>
</dbReference>
<evidence type="ECO:0000256" key="1">
    <source>
        <dbReference type="ARBA" id="ARBA00000085"/>
    </source>
</evidence>
<keyword evidence="11" id="KW-1185">Reference proteome</keyword>
<dbReference type="InterPro" id="IPR001610">
    <property type="entry name" value="PAC"/>
</dbReference>
<dbReference type="InterPro" id="IPR005467">
    <property type="entry name" value="His_kinase_dom"/>
</dbReference>
<proteinExistence type="predicted"/>
<gene>
    <name evidence="10" type="ORF">KW502_13570</name>
</gene>
<feature type="domain" description="PAS" evidence="8">
    <location>
        <begin position="56"/>
        <end position="125"/>
    </location>
</feature>
<dbReference type="InterPro" id="IPR052162">
    <property type="entry name" value="Sensor_kinase/Photoreceptor"/>
</dbReference>
<dbReference type="Pfam" id="PF08447">
    <property type="entry name" value="PAS_3"/>
    <property type="match status" value="1"/>
</dbReference>
<dbReference type="CDD" id="cd00082">
    <property type="entry name" value="HisKA"/>
    <property type="match status" value="1"/>
</dbReference>
<dbReference type="Pfam" id="PF00512">
    <property type="entry name" value="HisKA"/>
    <property type="match status" value="1"/>
</dbReference>
<evidence type="ECO:0000256" key="6">
    <source>
        <dbReference type="SAM" id="Coils"/>
    </source>
</evidence>
<accession>A0ABS6W6R9</accession>
<evidence type="ECO:0000256" key="4">
    <source>
        <dbReference type="ARBA" id="ARBA00022679"/>
    </source>
</evidence>
<evidence type="ECO:0000259" key="8">
    <source>
        <dbReference type="PROSITE" id="PS50112"/>
    </source>
</evidence>
<dbReference type="InterPro" id="IPR000700">
    <property type="entry name" value="PAS-assoc_C"/>
</dbReference>
<dbReference type="PROSITE" id="PS50112">
    <property type="entry name" value="PAS"/>
    <property type="match status" value="3"/>
</dbReference>
<reference evidence="10 11" key="1">
    <citation type="submission" date="2021-07" db="EMBL/GenBank/DDBJ databases">
        <title>Mesonia aestuariivivens sp. nov., isolated from a tidal flat.</title>
        <authorList>
            <person name="Kim Y.-O."/>
            <person name="Yoon J.-H."/>
        </authorList>
    </citation>
    <scope>NUCLEOTIDE SEQUENCE [LARGE SCALE GENOMIC DNA]</scope>
    <source>
        <strain evidence="10 11">JHPTF-M18</strain>
    </source>
</reference>
<dbReference type="InterPro" id="IPR000014">
    <property type="entry name" value="PAS"/>
</dbReference>
<dbReference type="NCBIfam" id="TIGR00229">
    <property type="entry name" value="sensory_box"/>
    <property type="match status" value="4"/>
</dbReference>
<comment type="caution">
    <text evidence="10">The sequence shown here is derived from an EMBL/GenBank/DDBJ whole genome shotgun (WGS) entry which is preliminary data.</text>
</comment>
<dbReference type="EMBL" id="JAHWDF010000018">
    <property type="protein sequence ID" value="MBW2962818.1"/>
    <property type="molecule type" value="Genomic_DNA"/>
</dbReference>
<dbReference type="Pfam" id="PF00989">
    <property type="entry name" value="PAS"/>
    <property type="match status" value="1"/>
</dbReference>
<dbReference type="EC" id="2.7.13.3" evidence="2"/>
<keyword evidence="3" id="KW-0597">Phosphoprotein</keyword>
<sequence>MDLIKKVELLERALKREKNARKKAESILEDKSSELYKLSEALKNSNQKLSKHLKQTTNQLEGVFTNIIDAYIVIGIEGYIMNMNKAAIKLLGFDNKEENINVFNLLKKEYREYTKEAFKQLYKNGTFSNYKAELITKSGDEKVVQINASLIYNEDGKPIAAQGIARDITNETLLKQELQEQKRQLEIIMDNSPIGISLSKSNAEGLTIANKTLVKLLGYSRDELNNLDPNLITHPDDREWSLKYLEALRNGKLDHYSVEKRYIKKDGAIIWVKTSARAVREKNKKYYYQVATIEDISKEKEALEKLKESQNRLAALIVNLQTGILLEDENRNILLTNERFCKMFGINALPKSMIGQNCSNSAEESKKFFKNPDGFVKRIEKLLEEKNTALNDQLYLEDGRIFERNYIPIYLENEYKGHLWSYTDVTIQKKYKESLKAQKEKYSSIIANMNLGLLENDLDDIIVFCNQSFCEMSGYKKEELIGKKATDLFLTSKSEKFYYDRIENRKKDKGDSYELSVKNKAGKIKHWLISTAPNYDVKGKKIGSIGIHLDISENKVLEKQKEQLLVSLEKQNEQLNEYAHIVSHDLKSPLRNISALLSWTKEDFQDKLGKDSLANLDLMQNKVEKMDLLIGNILKYSSIDNDILIEETIDLNELINAIKDLIYIPDYISISVKNELPHIKADKTRIQQVFQNLIGNAVNYIDKEKGLIEIDYSENKTHYIFSIKDNGIGIAEEHHEKIFKIFNSLGSYEKSTGIGLSIVKKVVQLYKGKVWLESELTKGTTFYFSIKK</sequence>
<evidence type="ECO:0000256" key="3">
    <source>
        <dbReference type="ARBA" id="ARBA00022553"/>
    </source>
</evidence>
<protein>
    <recommendedName>
        <fullName evidence="2">histidine kinase</fullName>
        <ecNumber evidence="2">2.7.13.3</ecNumber>
    </recommendedName>
</protein>
<evidence type="ECO:0000313" key="11">
    <source>
        <dbReference type="Proteomes" id="UP000719267"/>
    </source>
</evidence>
<evidence type="ECO:0000256" key="5">
    <source>
        <dbReference type="ARBA" id="ARBA00022777"/>
    </source>
</evidence>
<dbReference type="Pfam" id="PF13426">
    <property type="entry name" value="PAS_9"/>
    <property type="match status" value="2"/>
</dbReference>
<dbReference type="RefSeq" id="WP_219041101.1">
    <property type="nucleotide sequence ID" value="NZ_JAHWDF010000018.1"/>
</dbReference>
<feature type="domain" description="PAC" evidence="9">
    <location>
        <begin position="128"/>
        <end position="180"/>
    </location>
</feature>
<dbReference type="InterPro" id="IPR013767">
    <property type="entry name" value="PAS_fold"/>
</dbReference>
<feature type="domain" description="PAC" evidence="9">
    <location>
        <begin position="256"/>
        <end position="308"/>
    </location>
</feature>
<evidence type="ECO:0000256" key="2">
    <source>
        <dbReference type="ARBA" id="ARBA00012438"/>
    </source>
</evidence>
<keyword evidence="5" id="KW-0418">Kinase</keyword>
<dbReference type="InterPro" id="IPR003594">
    <property type="entry name" value="HATPase_dom"/>
</dbReference>
<dbReference type="PANTHER" id="PTHR43304">
    <property type="entry name" value="PHYTOCHROME-LIKE PROTEIN CPH1"/>
    <property type="match status" value="1"/>
</dbReference>
<dbReference type="SMART" id="SM00388">
    <property type="entry name" value="HisKA"/>
    <property type="match status" value="1"/>
</dbReference>
<organism evidence="10 11">
    <name type="scientific">Mesonia aestuariivivens</name>
    <dbReference type="NCBI Taxonomy" id="2796128"/>
    <lineage>
        <taxon>Bacteria</taxon>
        <taxon>Pseudomonadati</taxon>
        <taxon>Bacteroidota</taxon>
        <taxon>Flavobacteriia</taxon>
        <taxon>Flavobacteriales</taxon>
        <taxon>Flavobacteriaceae</taxon>
        <taxon>Mesonia</taxon>
    </lineage>
</organism>
<feature type="domain" description="PAS" evidence="8">
    <location>
        <begin position="181"/>
        <end position="252"/>
    </location>
</feature>
<comment type="catalytic activity">
    <reaction evidence="1">
        <text>ATP + protein L-histidine = ADP + protein N-phospho-L-histidine.</text>
        <dbReference type="EC" id="2.7.13.3"/>
    </reaction>
</comment>
<dbReference type="SMART" id="SM00086">
    <property type="entry name" value="PAC"/>
    <property type="match status" value="3"/>
</dbReference>
<keyword evidence="4" id="KW-0808">Transferase</keyword>
<dbReference type="PROSITE" id="PS50113">
    <property type="entry name" value="PAC"/>
    <property type="match status" value="3"/>
</dbReference>
<dbReference type="Pfam" id="PF02518">
    <property type="entry name" value="HATPase_c"/>
    <property type="match status" value="1"/>
</dbReference>
<dbReference type="PANTHER" id="PTHR43304:SF1">
    <property type="entry name" value="PAC DOMAIN-CONTAINING PROTEIN"/>
    <property type="match status" value="1"/>
</dbReference>
<feature type="domain" description="Histidine kinase" evidence="7">
    <location>
        <begin position="581"/>
        <end position="788"/>
    </location>
</feature>
<dbReference type="PROSITE" id="PS50109">
    <property type="entry name" value="HIS_KIN"/>
    <property type="match status" value="1"/>
</dbReference>
<name>A0ABS6W6R9_9FLAO</name>
<dbReference type="CDD" id="cd00130">
    <property type="entry name" value="PAS"/>
    <property type="match status" value="3"/>
</dbReference>
<feature type="coiled-coil region" evidence="6">
    <location>
        <begin position="7"/>
        <end position="59"/>
    </location>
</feature>